<keyword evidence="2" id="KW-1185">Reference proteome</keyword>
<evidence type="ECO:0000313" key="2">
    <source>
        <dbReference type="Proteomes" id="UP001168098"/>
    </source>
</evidence>
<organism evidence="1 2">
    <name type="scientific">Vitis rotundifolia</name>
    <name type="common">Muscadine grape</name>
    <dbReference type="NCBI Taxonomy" id="103349"/>
    <lineage>
        <taxon>Eukaryota</taxon>
        <taxon>Viridiplantae</taxon>
        <taxon>Streptophyta</taxon>
        <taxon>Embryophyta</taxon>
        <taxon>Tracheophyta</taxon>
        <taxon>Spermatophyta</taxon>
        <taxon>Magnoliopsida</taxon>
        <taxon>eudicotyledons</taxon>
        <taxon>Gunneridae</taxon>
        <taxon>Pentapetalae</taxon>
        <taxon>rosids</taxon>
        <taxon>Vitales</taxon>
        <taxon>Vitaceae</taxon>
        <taxon>Viteae</taxon>
        <taxon>Vitis</taxon>
    </lineage>
</organism>
<accession>A0AA38YLM4</accession>
<proteinExistence type="predicted"/>
<sequence length="129" mass="14551">MDPRLVRAPNSVFSEVKESKAGVEATKELKLDAESTPHVDVFPSNETVIQVTQVQQAMNPADTLKSQYPNSTDAKGHRPFDVIDASLKLPDLKATIEELLKVMILFISRFPTAQRYPCVFHAREERMPR</sequence>
<dbReference type="EMBL" id="JARBHA010000019">
    <property type="protein sequence ID" value="KAJ9672739.1"/>
    <property type="molecule type" value="Genomic_DNA"/>
</dbReference>
<protein>
    <submittedName>
        <fullName evidence="1">Uncharacterized protein</fullName>
    </submittedName>
</protein>
<dbReference type="Proteomes" id="UP001168098">
    <property type="component" value="Unassembled WGS sequence"/>
</dbReference>
<comment type="caution">
    <text evidence="1">The sequence shown here is derived from an EMBL/GenBank/DDBJ whole genome shotgun (WGS) entry which is preliminary data.</text>
</comment>
<reference evidence="1 2" key="1">
    <citation type="journal article" date="2023" name="BMC Biotechnol.">
        <title>Vitis rotundifolia cv Carlos genome sequencing.</title>
        <authorList>
            <person name="Huff M."/>
            <person name="Hulse-Kemp A."/>
            <person name="Scheffler B."/>
            <person name="Youngblood R."/>
            <person name="Simpson S."/>
            <person name="Babiker E."/>
            <person name="Staton M."/>
        </authorList>
    </citation>
    <scope>NUCLEOTIDE SEQUENCE [LARGE SCALE GENOMIC DNA]</scope>
    <source>
        <tissue evidence="1">Leaf</tissue>
    </source>
</reference>
<evidence type="ECO:0000313" key="1">
    <source>
        <dbReference type="EMBL" id="KAJ9672739.1"/>
    </source>
</evidence>
<gene>
    <name evidence="1" type="ORF">PVL29_026093</name>
</gene>
<name>A0AA38YLM4_VITRO</name>
<dbReference type="AlphaFoldDB" id="A0AA38YLM4"/>